<evidence type="ECO:0000313" key="2">
    <source>
        <dbReference type="Proteomes" id="UP001519342"/>
    </source>
</evidence>
<protein>
    <submittedName>
        <fullName evidence="1">Uncharacterized protein</fullName>
    </submittedName>
</protein>
<dbReference type="RefSeq" id="WP_209512401.1">
    <property type="nucleotide sequence ID" value="NZ_JAGGKS010000007.1"/>
</dbReference>
<gene>
    <name evidence="1" type="ORF">J2Z76_002549</name>
</gene>
<comment type="caution">
    <text evidence="1">The sequence shown here is derived from an EMBL/GenBank/DDBJ whole genome shotgun (WGS) entry which is preliminary data.</text>
</comment>
<name>A0ABS4GG57_9FIRM</name>
<dbReference type="EMBL" id="JAGGKS010000007">
    <property type="protein sequence ID" value="MBP1926680.1"/>
    <property type="molecule type" value="Genomic_DNA"/>
</dbReference>
<dbReference type="InterPro" id="IPR027304">
    <property type="entry name" value="Trigger_fact/SurA_dom_sf"/>
</dbReference>
<dbReference type="Proteomes" id="UP001519342">
    <property type="component" value="Unassembled WGS sequence"/>
</dbReference>
<sequence length="219" mass="25920">MKNKKVISISIISILLILLILHTSMYAYTKINETNFGYKCGNLLTKFLNYNNSNDKKSLYLDKVIAYAGETPVYEKDLKTKSYEIELEKQIYPESNQSKSVWNKLLFEKRVKEYARINNIEITDEIFYTKVAEQREALDNTDLLKSMLKGMNLTADQYWEKTKDNYRYIFLQSEVYFHISNRLGVRLEEVSIRNKKVSDYLEKTIPIKIIDKSIINKYK</sequence>
<dbReference type="Gene3D" id="1.10.4030.10">
    <property type="entry name" value="Porin chaperone SurA, peptide-binding domain"/>
    <property type="match status" value="1"/>
</dbReference>
<reference evidence="1 2" key="1">
    <citation type="submission" date="2021-03" db="EMBL/GenBank/DDBJ databases">
        <title>Genomic Encyclopedia of Type Strains, Phase IV (KMG-IV): sequencing the most valuable type-strain genomes for metagenomic binning, comparative biology and taxonomic classification.</title>
        <authorList>
            <person name="Goeker M."/>
        </authorList>
    </citation>
    <scope>NUCLEOTIDE SEQUENCE [LARGE SCALE GENOMIC DNA]</scope>
    <source>
        <strain evidence="1 2">DSM 24004</strain>
    </source>
</reference>
<keyword evidence="2" id="KW-1185">Reference proteome</keyword>
<evidence type="ECO:0000313" key="1">
    <source>
        <dbReference type="EMBL" id="MBP1926680.1"/>
    </source>
</evidence>
<proteinExistence type="predicted"/>
<organism evidence="1 2">
    <name type="scientific">Sedimentibacter acidaminivorans</name>
    <dbReference type="NCBI Taxonomy" id="913099"/>
    <lineage>
        <taxon>Bacteria</taxon>
        <taxon>Bacillati</taxon>
        <taxon>Bacillota</taxon>
        <taxon>Tissierellia</taxon>
        <taxon>Sedimentibacter</taxon>
    </lineage>
</organism>
<accession>A0ABS4GG57</accession>
<dbReference type="SUPFAM" id="SSF109998">
    <property type="entry name" value="Triger factor/SurA peptide-binding domain-like"/>
    <property type="match status" value="1"/>
</dbReference>